<comment type="caution">
    <text evidence="2">The sequence shown here is derived from an EMBL/GenBank/DDBJ whole genome shotgun (WGS) entry which is preliminary data.</text>
</comment>
<protein>
    <submittedName>
        <fullName evidence="2">Uncharacterized protein</fullName>
    </submittedName>
</protein>
<evidence type="ECO:0000256" key="1">
    <source>
        <dbReference type="SAM" id="Phobius"/>
    </source>
</evidence>
<gene>
    <name evidence="2" type="ORF">EVAR_89530_1</name>
</gene>
<keyword evidence="3" id="KW-1185">Reference proteome</keyword>
<keyword evidence="1" id="KW-0472">Membrane</keyword>
<keyword evidence="1" id="KW-1133">Transmembrane helix</keyword>
<name>A0A4C1Y754_EUMVA</name>
<evidence type="ECO:0000313" key="2">
    <source>
        <dbReference type="EMBL" id="GBP71183.1"/>
    </source>
</evidence>
<dbReference type="OrthoDB" id="7429417at2759"/>
<organism evidence="2 3">
    <name type="scientific">Eumeta variegata</name>
    <name type="common">Bagworm moth</name>
    <name type="synonym">Eumeta japonica</name>
    <dbReference type="NCBI Taxonomy" id="151549"/>
    <lineage>
        <taxon>Eukaryota</taxon>
        <taxon>Metazoa</taxon>
        <taxon>Ecdysozoa</taxon>
        <taxon>Arthropoda</taxon>
        <taxon>Hexapoda</taxon>
        <taxon>Insecta</taxon>
        <taxon>Pterygota</taxon>
        <taxon>Neoptera</taxon>
        <taxon>Endopterygota</taxon>
        <taxon>Lepidoptera</taxon>
        <taxon>Glossata</taxon>
        <taxon>Ditrysia</taxon>
        <taxon>Tineoidea</taxon>
        <taxon>Psychidae</taxon>
        <taxon>Oiketicinae</taxon>
        <taxon>Eumeta</taxon>
    </lineage>
</organism>
<accession>A0A4C1Y754</accession>
<proteinExistence type="predicted"/>
<keyword evidence="1" id="KW-0812">Transmembrane</keyword>
<dbReference type="AlphaFoldDB" id="A0A4C1Y754"/>
<evidence type="ECO:0000313" key="3">
    <source>
        <dbReference type="Proteomes" id="UP000299102"/>
    </source>
</evidence>
<sequence>MRWSKLFDPSTAMDGLCKKNVRRADLDRALSRRKENIIDTISITTSEGEKRKIRKKKQKPPKIHLVTPSTVTVKKGQRKGRGFQNSGEEPVQSWVIGHPKSIGQEYHDDDIEVNSTGSTDEYNTEVETATSNGRPRGVMQEIWSIGEQGIDALAEHLVEAENVENGVRSTKEEQRGKKKKKKILLLKLLTLGAVLKAKIATLLQILSFKLQVKFFLVAVIGLAINLARFWLELKNKHNHQPQKVRDPHLHPPKPRCPLCIGYVIATREACKALVTPRRSRLFMRDCDYLLSGRSRASLPLDLL</sequence>
<dbReference type="EMBL" id="BGZK01001099">
    <property type="protein sequence ID" value="GBP71183.1"/>
    <property type="molecule type" value="Genomic_DNA"/>
</dbReference>
<feature type="transmembrane region" description="Helical" evidence="1">
    <location>
        <begin position="212"/>
        <end position="231"/>
    </location>
</feature>
<reference evidence="2 3" key="1">
    <citation type="journal article" date="2019" name="Commun. Biol.">
        <title>The bagworm genome reveals a unique fibroin gene that provides high tensile strength.</title>
        <authorList>
            <person name="Kono N."/>
            <person name="Nakamura H."/>
            <person name="Ohtoshi R."/>
            <person name="Tomita M."/>
            <person name="Numata K."/>
            <person name="Arakawa K."/>
        </authorList>
    </citation>
    <scope>NUCLEOTIDE SEQUENCE [LARGE SCALE GENOMIC DNA]</scope>
</reference>
<dbReference type="Proteomes" id="UP000299102">
    <property type="component" value="Unassembled WGS sequence"/>
</dbReference>
<feature type="transmembrane region" description="Helical" evidence="1">
    <location>
        <begin position="184"/>
        <end position="206"/>
    </location>
</feature>